<dbReference type="InterPro" id="IPR018723">
    <property type="entry name" value="DUF2254_membrane"/>
</dbReference>
<evidence type="ECO:0000313" key="3">
    <source>
        <dbReference type="EMBL" id="MEP0820399.1"/>
    </source>
</evidence>
<dbReference type="Proteomes" id="UP001464891">
    <property type="component" value="Unassembled WGS sequence"/>
</dbReference>
<dbReference type="RefSeq" id="WP_190442095.1">
    <property type="nucleotide sequence ID" value="NZ_JAMPKM010000028.1"/>
</dbReference>
<organism evidence="3 4">
    <name type="scientific">Trichocoleus desertorum GB2-A4</name>
    <dbReference type="NCBI Taxonomy" id="2933944"/>
    <lineage>
        <taxon>Bacteria</taxon>
        <taxon>Bacillati</taxon>
        <taxon>Cyanobacteriota</taxon>
        <taxon>Cyanophyceae</taxon>
        <taxon>Leptolyngbyales</taxon>
        <taxon>Trichocoleusaceae</taxon>
        <taxon>Trichocoleus</taxon>
    </lineage>
</organism>
<accession>A0ABV0JFI6</accession>
<evidence type="ECO:0000256" key="2">
    <source>
        <dbReference type="SAM" id="Phobius"/>
    </source>
</evidence>
<keyword evidence="4" id="KW-1185">Reference proteome</keyword>
<gene>
    <name evidence="3" type="ORF">NC998_25190</name>
</gene>
<sequence>MKSIKWSKLWDSLHSSYWFLPTVMAVAAITLAFAMLAIDRASQENMKQLKWIYTGGPDGARALLSAVASSMITVAATAFSITIIALQLAASNFGPRLLRNFMQDTGNQLVLGTFIGTFIYCLLVLRTVRGEDYALFVPQLSVTVGIVLAIAGVGVLIYFIHHASTIIQASHVIAGVSHDLDEAIERLFPDQLGHGVPSRSDRNIEEIPANFDSEAYPVKASRTGYIQAIDNRELLKIACKHHLLLRLQCRPGQFIAQGRELVLVYPAKHALPKLTERLNDAFIVGNERNEQQDVEFPINQLVEVALRAISPAVNDPFTAIRCIDRIGAALSRLAQQEFPSPYRYDHQGTLRVIAEGVTFEELVDSAFNQIRRYAKSDAAVTICLLEAIATIASTTGNAKQRAVLRCHAEMIQRGSREGLSEELDRQAVEQQYDKVITKLAQQSHQVGLLNQKHTHDSRE</sequence>
<feature type="transmembrane region" description="Helical" evidence="2">
    <location>
        <begin position="59"/>
        <end position="89"/>
    </location>
</feature>
<feature type="transmembrane region" description="Helical" evidence="2">
    <location>
        <begin position="16"/>
        <end position="38"/>
    </location>
</feature>
<evidence type="ECO:0000313" key="4">
    <source>
        <dbReference type="Proteomes" id="UP001464891"/>
    </source>
</evidence>
<dbReference type="EMBL" id="JAMPKM010000028">
    <property type="protein sequence ID" value="MEP0820399.1"/>
    <property type="molecule type" value="Genomic_DNA"/>
</dbReference>
<name>A0ABV0JFI6_9CYAN</name>
<dbReference type="Pfam" id="PF10011">
    <property type="entry name" value="DUF2254"/>
    <property type="match status" value="1"/>
</dbReference>
<protein>
    <submittedName>
        <fullName evidence="3">DUF2254 domain-containing protein</fullName>
    </submittedName>
</protein>
<evidence type="ECO:0000256" key="1">
    <source>
        <dbReference type="ARBA" id="ARBA00022679"/>
    </source>
</evidence>
<keyword evidence="2" id="KW-1133">Transmembrane helix</keyword>
<dbReference type="InterPro" id="IPR036566">
    <property type="entry name" value="PYNP-like_C_sf"/>
</dbReference>
<feature type="transmembrane region" description="Helical" evidence="2">
    <location>
        <begin position="109"/>
        <end position="128"/>
    </location>
</feature>
<keyword evidence="2" id="KW-0472">Membrane</keyword>
<dbReference type="SUPFAM" id="SSF54680">
    <property type="entry name" value="Pyrimidine nucleoside phosphorylase C-terminal domain"/>
    <property type="match status" value="1"/>
</dbReference>
<comment type="caution">
    <text evidence="3">The sequence shown here is derived from an EMBL/GenBank/DDBJ whole genome shotgun (WGS) entry which is preliminary data.</text>
</comment>
<keyword evidence="2" id="KW-0812">Transmembrane</keyword>
<reference evidence="3 4" key="1">
    <citation type="submission" date="2022-04" db="EMBL/GenBank/DDBJ databases">
        <title>Positive selection, recombination, and allopatry shape intraspecific diversity of widespread and dominant cyanobacteria.</title>
        <authorList>
            <person name="Wei J."/>
            <person name="Shu W."/>
            <person name="Hu C."/>
        </authorList>
    </citation>
    <scope>NUCLEOTIDE SEQUENCE [LARGE SCALE GENOMIC DNA]</scope>
    <source>
        <strain evidence="3 4">GB2-A4</strain>
    </source>
</reference>
<proteinExistence type="predicted"/>
<feature type="transmembrane region" description="Helical" evidence="2">
    <location>
        <begin position="140"/>
        <end position="160"/>
    </location>
</feature>
<keyword evidence="1" id="KW-0808">Transferase</keyword>